<evidence type="ECO:0000256" key="6">
    <source>
        <dbReference type="SAM" id="MobiDB-lite"/>
    </source>
</evidence>
<feature type="region of interest" description="Disordered" evidence="6">
    <location>
        <begin position="561"/>
        <end position="668"/>
    </location>
</feature>
<reference evidence="7 8" key="1">
    <citation type="submission" date="2019-04" db="EMBL/GenBank/DDBJ databases">
        <title>Comparative genomics and transcriptomics to analyze fruiting body development in filamentous ascomycetes.</title>
        <authorList>
            <consortium name="DOE Joint Genome Institute"/>
            <person name="Lutkenhaus R."/>
            <person name="Traeger S."/>
            <person name="Breuer J."/>
            <person name="Kuo A."/>
            <person name="Lipzen A."/>
            <person name="Pangilinan J."/>
            <person name="Dilworth D."/>
            <person name="Sandor L."/>
            <person name="Poggeler S."/>
            <person name="Barry K."/>
            <person name="Grigoriev I.V."/>
            <person name="Nowrousian M."/>
        </authorList>
    </citation>
    <scope>NUCLEOTIDE SEQUENCE [LARGE SCALE GENOMIC DNA]</scope>
    <source>
        <strain evidence="7 8">CBS 389.68</strain>
    </source>
</reference>
<dbReference type="PANTHER" id="PTHR11061">
    <property type="entry name" value="RNA M5U METHYLTRANSFERASE"/>
    <property type="match status" value="1"/>
</dbReference>
<feature type="compositionally biased region" description="Basic residues" evidence="6">
    <location>
        <begin position="61"/>
        <end position="73"/>
    </location>
</feature>
<feature type="compositionally biased region" description="Basic and acidic residues" evidence="6">
    <location>
        <begin position="633"/>
        <end position="643"/>
    </location>
</feature>
<feature type="binding site" evidence="4">
    <location>
        <position position="421"/>
    </location>
    <ligand>
        <name>S-adenosyl-L-methionine</name>
        <dbReference type="ChEBI" id="CHEBI:59789"/>
    </ligand>
</feature>
<organism evidence="7 8">
    <name type="scientific">Ascodesmis nigricans</name>
    <dbReference type="NCBI Taxonomy" id="341454"/>
    <lineage>
        <taxon>Eukaryota</taxon>
        <taxon>Fungi</taxon>
        <taxon>Dikarya</taxon>
        <taxon>Ascomycota</taxon>
        <taxon>Pezizomycotina</taxon>
        <taxon>Pezizomycetes</taxon>
        <taxon>Pezizales</taxon>
        <taxon>Ascodesmidaceae</taxon>
        <taxon>Ascodesmis</taxon>
    </lineage>
</organism>
<dbReference type="InterPro" id="IPR025795">
    <property type="entry name" value="tRNA_(uracil-5-)_MeTrfase"/>
</dbReference>
<dbReference type="OrthoDB" id="10250660at2759"/>
<protein>
    <submittedName>
        <fullName evidence="7">S-adenosyl-L-methionine-dependent methyltransferase</fullName>
    </submittedName>
</protein>
<dbReference type="SUPFAM" id="SSF53335">
    <property type="entry name" value="S-adenosyl-L-methionine-dependent methyltransferases"/>
    <property type="match status" value="1"/>
</dbReference>
<dbReference type="PROSITE" id="PS51622">
    <property type="entry name" value="SAM_MT_RNA_M5U_2"/>
    <property type="match status" value="1"/>
</dbReference>
<evidence type="ECO:0000313" key="8">
    <source>
        <dbReference type="Proteomes" id="UP000298138"/>
    </source>
</evidence>
<dbReference type="PROSITE" id="PS51687">
    <property type="entry name" value="SAM_MT_RNA_M5U"/>
    <property type="match status" value="1"/>
</dbReference>
<keyword evidence="2 4" id="KW-0808">Transferase</keyword>
<dbReference type="AlphaFoldDB" id="A0A4S2N621"/>
<dbReference type="FunFam" id="2.40.50.140:FF:000201">
    <property type="entry name" value="TRM2p tRNA methyltransferase"/>
    <property type="match status" value="1"/>
</dbReference>
<name>A0A4S2N621_9PEZI</name>
<feature type="compositionally biased region" description="Basic and acidic residues" evidence="6">
    <location>
        <begin position="650"/>
        <end position="668"/>
    </location>
</feature>
<feature type="region of interest" description="Disordered" evidence="6">
    <location>
        <begin position="43"/>
        <end position="81"/>
    </location>
</feature>
<evidence type="ECO:0000256" key="2">
    <source>
        <dbReference type="ARBA" id="ARBA00022679"/>
    </source>
</evidence>
<comment type="similarity">
    <text evidence="4">Belongs to the class I-like SAM-binding methyltransferase superfamily. RNA M5U methyltransferase family.</text>
</comment>
<dbReference type="STRING" id="341454.A0A4S2N621"/>
<keyword evidence="1 4" id="KW-0489">Methyltransferase</keyword>
<dbReference type="GO" id="GO:0032259">
    <property type="term" value="P:methylation"/>
    <property type="evidence" value="ECO:0007669"/>
    <property type="project" value="UniProtKB-KW"/>
</dbReference>
<feature type="binding site" evidence="4">
    <location>
        <position position="371"/>
    </location>
    <ligand>
        <name>S-adenosyl-L-methionine</name>
        <dbReference type="ChEBI" id="CHEBI:59789"/>
    </ligand>
</feature>
<dbReference type="Gene3D" id="2.40.50.140">
    <property type="entry name" value="Nucleic acid-binding proteins"/>
    <property type="match status" value="1"/>
</dbReference>
<feature type="compositionally biased region" description="Basic and acidic residues" evidence="6">
    <location>
        <begin position="561"/>
        <end position="613"/>
    </location>
</feature>
<dbReference type="InterPro" id="IPR030390">
    <property type="entry name" value="MeTrfase_TrmA_AS"/>
</dbReference>
<evidence type="ECO:0000256" key="3">
    <source>
        <dbReference type="ARBA" id="ARBA00022691"/>
    </source>
</evidence>
<sequence>MLGTRLLLQRSLLRRIPLARSLLLARSFSAPLYNSRTPDAVQMASVQTAAKPEQLALNKRSNTHNKRKQRKPKPVAEDSPEQVVLQDVQRLLATKPPPSDLTPPVPLTEPFTLVELAIEDLSCAGEGLAVVGQRVYVVPFSIPGDVVEAKVVRHSPNGPYTECDFVRVINPSPDRDDSLVKCQYFAKCAGCHYQMMPYERQLKQKREVIVRAFAHYFPNDSTDHLIPEVGDTIGSPLQYGYRTKLTPHFDKRKNSTEPPEIGFTTKGRRHVIDIEDCPIGTEAVRAGLKERREYVRNNWDQYKRGATVLLRESTTREPKTDTDTTTAPESNTEDELVKYIERKFCISDNKGQTTEYIGDYKFTNSANGFFQNNNSILPGFVSYIRDNLSLPAPASSTTPPPEGETPEPAPPIPPKYLVDAYCGSGLFTVTCGSAVQQSIGIDISAESIAYASQNASQNSISNASFQTGTASEIFKNINFPGSETSIIIDPSRKGCDHDFLNQLLQFRPKRIVYVSCNVHTQARDVAYVLGDERGVQYKIDSVRGFDFFPQTHHVESVVIMTRDEEPKKPRRYSPSDKRARKENARARSWSKDRARYAREAEAKEAKLKEKLEAEGEGNPDAESVDTPMDMGDEEPRGRKRDAGEMEPEEDGVRPAEAEQRPPRKFEIL</sequence>
<evidence type="ECO:0000256" key="1">
    <source>
        <dbReference type="ARBA" id="ARBA00022603"/>
    </source>
</evidence>
<dbReference type="Proteomes" id="UP000298138">
    <property type="component" value="Unassembled WGS sequence"/>
</dbReference>
<keyword evidence="3 4" id="KW-0949">S-adenosyl-L-methionine</keyword>
<dbReference type="InterPro" id="IPR010280">
    <property type="entry name" value="U5_MeTrfase_fam"/>
</dbReference>
<feature type="active site" description="Nucleophile" evidence="4">
    <location>
        <position position="516"/>
    </location>
</feature>
<dbReference type="InterPro" id="IPR030391">
    <property type="entry name" value="MeTrfase_TrmA_CS"/>
</dbReference>
<dbReference type="GO" id="GO:0008033">
    <property type="term" value="P:tRNA processing"/>
    <property type="evidence" value="ECO:0007669"/>
    <property type="project" value="InterPro"/>
</dbReference>
<dbReference type="EMBL" id="ML220112">
    <property type="protein sequence ID" value="TGZ84633.1"/>
    <property type="molecule type" value="Genomic_DNA"/>
</dbReference>
<keyword evidence="8" id="KW-1185">Reference proteome</keyword>
<feature type="region of interest" description="Disordered" evidence="6">
    <location>
        <begin position="391"/>
        <end position="412"/>
    </location>
</feature>
<dbReference type="FunCoup" id="A0A4S2N621">
    <property type="interactions" value="227"/>
</dbReference>
<dbReference type="GO" id="GO:0030697">
    <property type="term" value="F:tRNA (uracil(54)-C5)-methyltransferase activity, S-adenosyl methionine-dependent"/>
    <property type="evidence" value="ECO:0007669"/>
    <property type="project" value="InterPro"/>
</dbReference>
<dbReference type="Pfam" id="PF05958">
    <property type="entry name" value="tRNA_U5-meth_tr"/>
    <property type="match status" value="1"/>
</dbReference>
<dbReference type="Gene3D" id="3.40.50.150">
    <property type="entry name" value="Vaccinia Virus protein VP39"/>
    <property type="match status" value="2"/>
</dbReference>
<feature type="binding site" evidence="4">
    <location>
        <position position="489"/>
    </location>
    <ligand>
        <name>S-adenosyl-L-methionine</name>
        <dbReference type="ChEBI" id="CHEBI:59789"/>
    </ligand>
</feature>
<gene>
    <name evidence="7" type="ORF">EX30DRAFT_337135</name>
</gene>
<dbReference type="PROSITE" id="PS01230">
    <property type="entry name" value="TRMA_1"/>
    <property type="match status" value="1"/>
</dbReference>
<proteinExistence type="inferred from homology"/>
<dbReference type="GO" id="GO:0009451">
    <property type="term" value="P:RNA modification"/>
    <property type="evidence" value="ECO:0007669"/>
    <property type="project" value="UniProtKB-ARBA"/>
</dbReference>
<feature type="compositionally biased region" description="Pro residues" evidence="6">
    <location>
        <begin position="398"/>
        <end position="412"/>
    </location>
</feature>
<evidence type="ECO:0000313" key="7">
    <source>
        <dbReference type="EMBL" id="TGZ84633.1"/>
    </source>
</evidence>
<dbReference type="SUPFAM" id="SSF50249">
    <property type="entry name" value="Nucleic acid-binding proteins"/>
    <property type="match status" value="1"/>
</dbReference>
<dbReference type="PROSITE" id="PS01231">
    <property type="entry name" value="TRMA_2"/>
    <property type="match status" value="1"/>
</dbReference>
<dbReference type="InterPro" id="IPR029063">
    <property type="entry name" value="SAM-dependent_MTases_sf"/>
</dbReference>
<dbReference type="InterPro" id="IPR012340">
    <property type="entry name" value="NA-bd_OB-fold"/>
</dbReference>
<feature type="binding site" evidence="4">
    <location>
        <position position="442"/>
    </location>
    <ligand>
        <name>S-adenosyl-L-methionine</name>
        <dbReference type="ChEBI" id="CHEBI:59789"/>
    </ligand>
</feature>
<evidence type="ECO:0000256" key="4">
    <source>
        <dbReference type="PROSITE-ProRule" id="PRU01024"/>
    </source>
</evidence>
<dbReference type="PANTHER" id="PTHR11061:SF30">
    <property type="entry name" value="TRNA (URACIL(54)-C(5))-METHYLTRANSFERASE"/>
    <property type="match status" value="1"/>
</dbReference>
<feature type="compositionally biased region" description="Acidic residues" evidence="6">
    <location>
        <begin position="614"/>
        <end position="623"/>
    </location>
</feature>
<accession>A0A4S2N621</accession>
<evidence type="ECO:0000256" key="5">
    <source>
        <dbReference type="PROSITE-ProRule" id="PRU10015"/>
    </source>
</evidence>
<dbReference type="InParanoid" id="A0A4S2N621"/>
<feature type="active site" evidence="5">
    <location>
        <position position="516"/>
    </location>
</feature>